<keyword evidence="2" id="KW-1185">Reference proteome</keyword>
<evidence type="ECO:0000313" key="2">
    <source>
        <dbReference type="Proteomes" id="UP000316988"/>
    </source>
</evidence>
<comment type="caution">
    <text evidence="1">The sequence shown here is derived from an EMBL/GenBank/DDBJ whole genome shotgun (WGS) entry which is preliminary data.</text>
</comment>
<accession>A0A554SA30</accession>
<protein>
    <submittedName>
        <fullName evidence="1">Uncharacterized protein</fullName>
    </submittedName>
</protein>
<name>A0A554SA30_9ACTN</name>
<dbReference type="AlphaFoldDB" id="A0A554SA30"/>
<dbReference type="OrthoDB" id="4774211at2"/>
<dbReference type="Proteomes" id="UP000316988">
    <property type="component" value="Unassembled WGS sequence"/>
</dbReference>
<evidence type="ECO:0000313" key="1">
    <source>
        <dbReference type="EMBL" id="TSD63208.1"/>
    </source>
</evidence>
<reference evidence="1 2" key="1">
    <citation type="submission" date="2019-07" db="EMBL/GenBank/DDBJ databases">
        <authorList>
            <person name="Zhao L.H."/>
        </authorList>
    </citation>
    <scope>NUCLEOTIDE SEQUENCE [LARGE SCALE GENOMIC DNA]</scope>
    <source>
        <strain evidence="1 2">Co35</strain>
    </source>
</reference>
<proteinExistence type="predicted"/>
<dbReference type="EMBL" id="VLNT01000006">
    <property type="protein sequence ID" value="TSD63208.1"/>
    <property type="molecule type" value="Genomic_DNA"/>
</dbReference>
<gene>
    <name evidence="1" type="ORF">FNM00_08990</name>
</gene>
<sequence>MSFATPLPGPDGDPLVVDCDSCVVRSPGACGDCVVSVLLGPPQDVVALDDAERSALGALADSGLVPPLRLMTLDDPPTHRDAS</sequence>
<organism evidence="1 2">
    <name type="scientific">Aeromicrobium piscarium</name>
    <dbReference type="NCBI Taxonomy" id="2590901"/>
    <lineage>
        <taxon>Bacteria</taxon>
        <taxon>Bacillati</taxon>
        <taxon>Actinomycetota</taxon>
        <taxon>Actinomycetes</taxon>
        <taxon>Propionibacteriales</taxon>
        <taxon>Nocardioidaceae</taxon>
        <taxon>Aeromicrobium</taxon>
    </lineage>
</organism>